<dbReference type="AlphaFoldDB" id="A0A397JJX9"/>
<keyword evidence="2" id="KW-1185">Reference proteome</keyword>
<name>A0A397JJX9_9GLOM</name>
<reference evidence="1 2" key="1">
    <citation type="submission" date="2018-08" db="EMBL/GenBank/DDBJ databases">
        <title>Genome and evolution of the arbuscular mycorrhizal fungus Diversispora epigaea (formerly Glomus versiforme) and its bacterial endosymbionts.</title>
        <authorList>
            <person name="Sun X."/>
            <person name="Fei Z."/>
            <person name="Harrison M."/>
        </authorList>
    </citation>
    <scope>NUCLEOTIDE SEQUENCE [LARGE SCALE GENOMIC DNA]</scope>
    <source>
        <strain evidence="1 2">IT104</strain>
    </source>
</reference>
<comment type="caution">
    <text evidence="1">The sequence shown here is derived from an EMBL/GenBank/DDBJ whole genome shotgun (WGS) entry which is preliminary data.</text>
</comment>
<protein>
    <submittedName>
        <fullName evidence="1">Uncharacterized protein</fullName>
    </submittedName>
</protein>
<organism evidence="1 2">
    <name type="scientific">Diversispora epigaea</name>
    <dbReference type="NCBI Taxonomy" id="1348612"/>
    <lineage>
        <taxon>Eukaryota</taxon>
        <taxon>Fungi</taxon>
        <taxon>Fungi incertae sedis</taxon>
        <taxon>Mucoromycota</taxon>
        <taxon>Glomeromycotina</taxon>
        <taxon>Glomeromycetes</taxon>
        <taxon>Diversisporales</taxon>
        <taxon>Diversisporaceae</taxon>
        <taxon>Diversispora</taxon>
    </lineage>
</organism>
<dbReference type="OrthoDB" id="2419021at2759"/>
<accession>A0A397JJX9</accession>
<sequence length="116" mass="14076">MSKLLTQLKLRKIEVESRWEAIPNSIQQGNIYYPEYGFAIEVQGQHEKYIKFFHSGDHNNLIKQQERDQLKKELCEENWIVLRYLYFIIYKINALHHQIRYIKIFDICDSISMIIL</sequence>
<evidence type="ECO:0000313" key="1">
    <source>
        <dbReference type="EMBL" id="RHZ85464.1"/>
    </source>
</evidence>
<dbReference type="EMBL" id="PQFF01000062">
    <property type="protein sequence ID" value="RHZ85464.1"/>
    <property type="molecule type" value="Genomic_DNA"/>
</dbReference>
<dbReference type="Proteomes" id="UP000266861">
    <property type="component" value="Unassembled WGS sequence"/>
</dbReference>
<evidence type="ECO:0000313" key="2">
    <source>
        <dbReference type="Proteomes" id="UP000266861"/>
    </source>
</evidence>
<gene>
    <name evidence="1" type="ORF">Glove_65g101</name>
</gene>
<proteinExistence type="predicted"/>